<dbReference type="CDD" id="cd08049">
    <property type="entry name" value="TAF8"/>
    <property type="match status" value="1"/>
</dbReference>
<dbReference type="OrthoDB" id="2193813at2759"/>
<dbReference type="VEuPathDB" id="MicrosporidiaDB:NAPIS_ORF01288"/>
<evidence type="ECO:0000313" key="3">
    <source>
        <dbReference type="Proteomes" id="UP000053780"/>
    </source>
</evidence>
<accession>T0MD60</accession>
<dbReference type="SUPFAM" id="SSF47113">
    <property type="entry name" value="Histone-fold"/>
    <property type="match status" value="1"/>
</dbReference>
<dbReference type="AlphaFoldDB" id="T0MD60"/>
<dbReference type="InterPro" id="IPR009072">
    <property type="entry name" value="Histone-fold"/>
</dbReference>
<gene>
    <name evidence="2" type="ORF">NAPIS_ORF01288</name>
</gene>
<dbReference type="EMBL" id="KE647169">
    <property type="protein sequence ID" value="EQB61151.1"/>
    <property type="molecule type" value="Genomic_DNA"/>
</dbReference>
<dbReference type="CDD" id="cd00076">
    <property type="entry name" value="HFD_SF"/>
    <property type="match status" value="1"/>
</dbReference>
<dbReference type="Proteomes" id="UP000053780">
    <property type="component" value="Unassembled WGS sequence"/>
</dbReference>
<evidence type="ECO:0000313" key="2">
    <source>
        <dbReference type="EMBL" id="EQB61151.1"/>
    </source>
</evidence>
<feature type="domain" description="Transcription factor TFIID subunit 8 C-terminal" evidence="1">
    <location>
        <begin position="105"/>
        <end position="152"/>
    </location>
</feature>
<dbReference type="HOGENOM" id="CLU_130208_0_0_1"/>
<dbReference type="InterPro" id="IPR019473">
    <property type="entry name" value="TFIID_su8_C"/>
</dbReference>
<name>T0MD60_9MICR</name>
<proteinExistence type="predicted"/>
<dbReference type="GO" id="GO:0046982">
    <property type="term" value="F:protein heterodimerization activity"/>
    <property type="evidence" value="ECO:0007669"/>
    <property type="project" value="InterPro"/>
</dbReference>
<reference evidence="2 3" key="1">
    <citation type="journal article" date="2013" name="BMC Genomics">
        <title>Genome sequencing and comparative genomics of honey bee microsporidia, Nosema apis reveal novel insights into host-parasite interactions.</title>
        <authorList>
            <person name="Chen Yp."/>
            <person name="Pettis J.S."/>
            <person name="Zhao Y."/>
            <person name="Liu X."/>
            <person name="Tallon L.J."/>
            <person name="Sadzewicz L.D."/>
            <person name="Li R."/>
            <person name="Zheng H."/>
            <person name="Huang S."/>
            <person name="Zhang X."/>
            <person name="Hamilton M.C."/>
            <person name="Pernal S.F."/>
            <person name="Melathopoulos A.P."/>
            <person name="Yan X."/>
            <person name="Evans J.D."/>
        </authorList>
    </citation>
    <scope>NUCLEOTIDE SEQUENCE [LARGE SCALE GENOMIC DNA]</scope>
    <source>
        <strain evidence="2 3">BRL 01</strain>
    </source>
</reference>
<dbReference type="Pfam" id="PF10406">
    <property type="entry name" value="TAF8_C"/>
    <property type="match status" value="1"/>
</dbReference>
<protein>
    <submittedName>
        <fullName evidence="2">Abc-type multidrug transport atpase and permease component</fullName>
    </submittedName>
</protein>
<keyword evidence="3" id="KW-1185">Reference proteome</keyword>
<organism evidence="2 3">
    <name type="scientific">Vairimorpha apis BRL 01</name>
    <dbReference type="NCBI Taxonomy" id="1037528"/>
    <lineage>
        <taxon>Eukaryota</taxon>
        <taxon>Fungi</taxon>
        <taxon>Fungi incertae sedis</taxon>
        <taxon>Microsporidia</taxon>
        <taxon>Nosematidae</taxon>
        <taxon>Vairimorpha</taxon>
    </lineage>
</organism>
<evidence type="ECO:0000259" key="1">
    <source>
        <dbReference type="Pfam" id="PF10406"/>
    </source>
</evidence>
<sequence length="171" mass="20301">MDEIINHIIIRIIKEHDFNFADNKAILLINEALEIYLRSILKTLFSHTLHAKKTSSNILYLLRILGKKDINLTCSLNPIQYQKLCPIKIPEFKSPLSTYLERYIHIYEFMPNFPPTHTFRNTFCKNKEKENIPEQVKKRLEQSLKTEKNLFKIIKASGKMPKFINYLYSKK</sequence>